<reference evidence="1" key="1">
    <citation type="submission" date="2019-08" db="EMBL/GenBank/DDBJ databases">
        <authorList>
            <person name="Kucharzyk K."/>
            <person name="Murdoch R.W."/>
            <person name="Higgins S."/>
            <person name="Loffler F."/>
        </authorList>
    </citation>
    <scope>NUCLEOTIDE SEQUENCE</scope>
</reference>
<proteinExistence type="predicted"/>
<dbReference type="SUPFAM" id="SSF55961">
    <property type="entry name" value="Bet v1-like"/>
    <property type="match status" value="1"/>
</dbReference>
<gene>
    <name evidence="1" type="ORF">SDC9_128539</name>
</gene>
<dbReference type="EMBL" id="VSSQ01030818">
    <property type="protein sequence ID" value="MPM81486.1"/>
    <property type="molecule type" value="Genomic_DNA"/>
</dbReference>
<name>A0A645CWH7_9ZZZZ</name>
<dbReference type="AlphaFoldDB" id="A0A645CWH7"/>
<comment type="caution">
    <text evidence="1">The sequence shown here is derived from an EMBL/GenBank/DDBJ whole genome shotgun (WGS) entry which is preliminary data.</text>
</comment>
<evidence type="ECO:0000313" key="1">
    <source>
        <dbReference type="EMBL" id="MPM81486.1"/>
    </source>
</evidence>
<protein>
    <submittedName>
        <fullName evidence="1">Uncharacterized protein</fullName>
    </submittedName>
</protein>
<organism evidence="1">
    <name type="scientific">bioreactor metagenome</name>
    <dbReference type="NCBI Taxonomy" id="1076179"/>
    <lineage>
        <taxon>unclassified sequences</taxon>
        <taxon>metagenomes</taxon>
        <taxon>ecological metagenomes</taxon>
    </lineage>
</organism>
<dbReference type="Gene3D" id="3.90.380.10">
    <property type="entry name" value="Naphthalene 1,2-dioxygenase Alpha Subunit, Chain A, domain 1"/>
    <property type="match status" value="1"/>
</dbReference>
<sequence>MKNEVDQGQRPEKPGEIEHFEKLFHLQLQMPNIWQNIISDQLRIFAAFAPVDEENTHIYLRFYQKFVRVPLLSQLICALGAAMNRVILHQDRRVVLTQLPKKSEFRMKENLVQGDLPILEFRKRRDLLKEKGSLS</sequence>
<accession>A0A645CWH7</accession>